<organism evidence="4 5">
    <name type="scientific">Fodinibius salinus</name>
    <dbReference type="NCBI Taxonomy" id="860790"/>
    <lineage>
        <taxon>Bacteria</taxon>
        <taxon>Pseudomonadati</taxon>
        <taxon>Balneolota</taxon>
        <taxon>Balneolia</taxon>
        <taxon>Balneolales</taxon>
        <taxon>Balneolaceae</taxon>
        <taxon>Fodinibius</taxon>
    </lineage>
</organism>
<dbReference type="InterPro" id="IPR007358">
    <property type="entry name" value="Nucleoid_associated_NdpA"/>
</dbReference>
<dbReference type="GO" id="GO:0003690">
    <property type="term" value="F:double-stranded DNA binding"/>
    <property type="evidence" value="ECO:0007669"/>
    <property type="project" value="TreeGrafter"/>
</dbReference>
<gene>
    <name evidence="4" type="ORF">LX73_2284</name>
</gene>
<comment type="subcellular location">
    <subcellularLocation>
        <location evidence="1">Cytoplasm</location>
    </subcellularLocation>
</comment>
<comment type="caution">
    <text evidence="4">The sequence shown here is derived from an EMBL/GenBank/DDBJ whole genome shotgun (WGS) entry which is preliminary data.</text>
</comment>
<dbReference type="GO" id="GO:0003727">
    <property type="term" value="F:single-stranded RNA binding"/>
    <property type="evidence" value="ECO:0007669"/>
    <property type="project" value="TreeGrafter"/>
</dbReference>
<protein>
    <submittedName>
        <fullName evidence="4">Nucleoid-associated protein YejK</fullName>
    </submittedName>
</protein>
<dbReference type="OrthoDB" id="980584at2"/>
<dbReference type="PANTHER" id="PTHR38772:SF1">
    <property type="entry name" value="NUCLEOID-ASSOCIATED PROTEIN YEJK"/>
    <property type="match status" value="1"/>
</dbReference>
<evidence type="ECO:0000313" key="4">
    <source>
        <dbReference type="EMBL" id="TYP92038.1"/>
    </source>
</evidence>
<dbReference type="GO" id="GO:0005737">
    <property type="term" value="C:cytoplasm"/>
    <property type="evidence" value="ECO:0007669"/>
    <property type="project" value="UniProtKB-SubCell"/>
</dbReference>
<evidence type="ECO:0000313" key="5">
    <source>
        <dbReference type="Proteomes" id="UP000324595"/>
    </source>
</evidence>
<reference evidence="4 5" key="1">
    <citation type="submission" date="2019-07" db="EMBL/GenBank/DDBJ databases">
        <title>Genomic Encyclopedia of Archaeal and Bacterial Type Strains, Phase II (KMG-II): from individual species to whole genera.</title>
        <authorList>
            <person name="Goeker M."/>
        </authorList>
    </citation>
    <scope>NUCLEOTIDE SEQUENCE [LARGE SCALE GENOMIC DNA]</scope>
    <source>
        <strain evidence="4 5">DSM 21935</strain>
    </source>
</reference>
<keyword evidence="5" id="KW-1185">Reference proteome</keyword>
<comment type="similarity">
    <text evidence="2">Belongs to the YejK family.</text>
</comment>
<evidence type="ECO:0000256" key="3">
    <source>
        <dbReference type="ARBA" id="ARBA00022490"/>
    </source>
</evidence>
<name>A0A5D3YFZ5_9BACT</name>
<sequence>MIQKEEIDIEQAIVHLIDKDLGVNDAQLTLSENLLPVDDYLIDLTFKLNKSYRSTYRTYATFKDGRQHSFPTEYSEIRAENTDEQFLDSTQNLVIDLADRLEQKGQSKGGYVVFVRYGYHGNSFLGVFLIRMTDGMVFERNDETESYIIDPREHLDLDKLAMACRVNNNKYDDELDNYLSFINKQTKISQYFTSWLAAGDRESNKTYTEDFLDLISLVDDEELPLKNDETRMTRDEYRKQIFQMASNTPERVVDLKTLGENFHSDEDFFVNKAEEHDLTIGTKFPYVSNIFNKLTSVTVKADGVELDFDRRNYGEGKLIEVVQQSDGENSKYVVVRSERLSEMITEEMDN</sequence>
<dbReference type="AlphaFoldDB" id="A0A5D3YFZ5"/>
<dbReference type="Pfam" id="PF04245">
    <property type="entry name" value="NA37"/>
    <property type="match status" value="1"/>
</dbReference>
<evidence type="ECO:0000256" key="1">
    <source>
        <dbReference type="ARBA" id="ARBA00004496"/>
    </source>
</evidence>
<proteinExistence type="inferred from homology"/>
<dbReference type="RefSeq" id="WP_148899604.1">
    <property type="nucleotide sequence ID" value="NZ_VNHY01000004.1"/>
</dbReference>
<keyword evidence="3" id="KW-0963">Cytoplasm</keyword>
<dbReference type="GO" id="GO:0043590">
    <property type="term" value="C:bacterial nucleoid"/>
    <property type="evidence" value="ECO:0007669"/>
    <property type="project" value="TreeGrafter"/>
</dbReference>
<dbReference type="EMBL" id="VNHY01000004">
    <property type="protein sequence ID" value="TYP92038.1"/>
    <property type="molecule type" value="Genomic_DNA"/>
</dbReference>
<dbReference type="PANTHER" id="PTHR38772">
    <property type="match status" value="1"/>
</dbReference>
<evidence type="ECO:0000256" key="2">
    <source>
        <dbReference type="ARBA" id="ARBA00009035"/>
    </source>
</evidence>
<dbReference type="Proteomes" id="UP000324595">
    <property type="component" value="Unassembled WGS sequence"/>
</dbReference>
<accession>A0A5D3YFZ5</accession>